<keyword evidence="6" id="KW-1185">Reference proteome</keyword>
<keyword evidence="3" id="KW-0378">Hydrolase</keyword>
<dbReference type="PANTHER" id="PTHR12112:SF39">
    <property type="entry name" value="EG:152A3.5 PROTEIN (FBGN0003116_PN PROTEIN)"/>
    <property type="match status" value="1"/>
</dbReference>
<dbReference type="VEuPathDB" id="FungiDB:MSYG_3963"/>
<evidence type="ECO:0000256" key="4">
    <source>
        <dbReference type="ARBA" id="ARBA00023211"/>
    </source>
</evidence>
<proteinExistence type="predicted"/>
<evidence type="ECO:0000313" key="5">
    <source>
        <dbReference type="EMBL" id="SHO79613.1"/>
    </source>
</evidence>
<comment type="cofactor">
    <cofactor evidence="1">
        <name>Mn(2+)</name>
        <dbReference type="ChEBI" id="CHEBI:29035"/>
    </cofactor>
</comment>
<dbReference type="SMART" id="SM01131">
    <property type="entry name" value="DHHA2"/>
    <property type="match status" value="1"/>
</dbReference>
<accession>M5E8W2</accession>
<dbReference type="Gene3D" id="3.90.1640.10">
    <property type="entry name" value="inorganic pyrophosphatase (n-terminal core)"/>
    <property type="match status" value="1"/>
</dbReference>
<protein>
    <submittedName>
        <fullName evidence="5">Similar to S.cerevisiae protein PPX1 (Exopolyphosphatase)</fullName>
    </submittedName>
</protein>
<dbReference type="Pfam" id="PF01368">
    <property type="entry name" value="DHH"/>
    <property type="match status" value="1"/>
</dbReference>
<dbReference type="GO" id="GO:0005737">
    <property type="term" value="C:cytoplasm"/>
    <property type="evidence" value="ECO:0007669"/>
    <property type="project" value="InterPro"/>
</dbReference>
<keyword evidence="2" id="KW-0479">Metal-binding</keyword>
<evidence type="ECO:0000256" key="3">
    <source>
        <dbReference type="ARBA" id="ARBA00022801"/>
    </source>
</evidence>
<sequence length="372" mass="40305">MDTFLAQRQQAPRTHLVVGNEAGDLDSLACAIAFAYLAQANDSAPWVPIVQTPRADLVLRPENLRVLAHCGIDPAHLCCVDELPKLLPASTCVVLVDHNRATGPFRDANVVRIIDHHNDEHAHGEALRTIYAPGDAGSCASVLATHMLERSRGVDRTVADLLYSAILVDTIGLSARAGKAQACDLAARDLLAPASSWARSDAAELWFDTLQHTKNDVSHLSTSEKLRRDYKAFECATRNAPRTWHIGTASTTEPLSAWSPTPHFFEDLDAFARARSLHALVVLTSYEIPGGEHATLAREVLFYVPATGIASGAPALAEALAATHTHFVDLVPLDVATPKHGWARAWTQRDVRASRKQLVPALRDVCASVEQA</sequence>
<evidence type="ECO:0000313" key="6">
    <source>
        <dbReference type="Proteomes" id="UP000186303"/>
    </source>
</evidence>
<dbReference type="AlphaFoldDB" id="M5E8W2"/>
<dbReference type="RefSeq" id="XP_018740319.1">
    <property type="nucleotide sequence ID" value="XM_018883573.1"/>
</dbReference>
<dbReference type="KEGG" id="msym:MSY001_1757"/>
<dbReference type="Gene3D" id="3.10.310.20">
    <property type="entry name" value="DHHA2 domain"/>
    <property type="match status" value="1"/>
</dbReference>
<dbReference type="InterPro" id="IPR038222">
    <property type="entry name" value="DHHA2_dom_sf"/>
</dbReference>
<name>M5E8W2_MALS4</name>
<dbReference type="PANTHER" id="PTHR12112">
    <property type="entry name" value="BNIP - RELATED"/>
    <property type="match status" value="1"/>
</dbReference>
<organism evidence="5 6">
    <name type="scientific">Malassezia sympodialis (strain ATCC 42132)</name>
    <name type="common">Atopic eczema-associated yeast</name>
    <dbReference type="NCBI Taxonomy" id="1230383"/>
    <lineage>
        <taxon>Eukaryota</taxon>
        <taxon>Fungi</taxon>
        <taxon>Dikarya</taxon>
        <taxon>Basidiomycota</taxon>
        <taxon>Ustilaginomycotina</taxon>
        <taxon>Malasseziomycetes</taxon>
        <taxon>Malasseziales</taxon>
        <taxon>Malasseziaceae</taxon>
        <taxon>Malassezia</taxon>
    </lineage>
</organism>
<dbReference type="InterPro" id="IPR004097">
    <property type="entry name" value="DHHA2"/>
</dbReference>
<dbReference type="SUPFAM" id="SSF64182">
    <property type="entry name" value="DHH phosphoesterases"/>
    <property type="match status" value="1"/>
</dbReference>
<dbReference type="EMBL" id="LT671827">
    <property type="protein sequence ID" value="SHO79613.1"/>
    <property type="molecule type" value="Genomic_DNA"/>
</dbReference>
<reference evidence="6" key="1">
    <citation type="journal article" date="2017" name="Nucleic Acids Res.">
        <title>Proteogenomics produces comprehensive and highly accurate protein-coding gene annotation in a complete genome assembly of Malassezia sympodialis.</title>
        <authorList>
            <person name="Zhu Y."/>
            <person name="Engstroem P.G."/>
            <person name="Tellgren-Roth C."/>
            <person name="Baudo C.D."/>
            <person name="Kennell J.C."/>
            <person name="Sun S."/>
            <person name="Billmyre R.B."/>
            <person name="Schroeder M.S."/>
            <person name="Andersson A."/>
            <person name="Holm T."/>
            <person name="Sigurgeirsson B."/>
            <person name="Wu G."/>
            <person name="Sankaranarayanan S.R."/>
            <person name="Siddharthan R."/>
            <person name="Sanyal K."/>
            <person name="Lundeberg J."/>
            <person name="Nystedt B."/>
            <person name="Boekhout T."/>
            <person name="Dawson T.L. Jr."/>
            <person name="Heitman J."/>
            <person name="Scheynius A."/>
            <person name="Lehtioe J."/>
        </authorList>
    </citation>
    <scope>NUCLEOTIDE SEQUENCE [LARGE SCALE GENOMIC DNA]</scope>
    <source>
        <strain evidence="6">ATCC 42132</strain>
    </source>
</reference>
<dbReference type="STRING" id="1230383.M5E8W2"/>
<evidence type="ECO:0000256" key="2">
    <source>
        <dbReference type="ARBA" id="ARBA00022723"/>
    </source>
</evidence>
<dbReference type="InterPro" id="IPR038763">
    <property type="entry name" value="DHH_sf"/>
</dbReference>
<gene>
    <name evidence="5" type="ORF">MSYG_3963</name>
</gene>
<dbReference type="HOGENOM" id="CLU_019358_1_1_1"/>
<dbReference type="GO" id="GO:0046872">
    <property type="term" value="F:metal ion binding"/>
    <property type="evidence" value="ECO:0007669"/>
    <property type="project" value="UniProtKB-KW"/>
</dbReference>
<keyword evidence="4" id="KW-0464">Manganese</keyword>
<dbReference type="OMA" id="TMTIFFN"/>
<dbReference type="Proteomes" id="UP000186303">
    <property type="component" value="Chromosome 7"/>
</dbReference>
<evidence type="ECO:0000256" key="1">
    <source>
        <dbReference type="ARBA" id="ARBA00001936"/>
    </source>
</evidence>
<dbReference type="InterPro" id="IPR001667">
    <property type="entry name" value="DDH_dom"/>
</dbReference>
<dbReference type="Pfam" id="PF02833">
    <property type="entry name" value="DHHA2"/>
    <property type="match status" value="1"/>
</dbReference>
<dbReference type="GO" id="GO:0004309">
    <property type="term" value="F:exopolyphosphatase activity"/>
    <property type="evidence" value="ECO:0007669"/>
    <property type="project" value="TreeGrafter"/>
</dbReference>
<dbReference type="OrthoDB" id="374045at2759"/>